<evidence type="ECO:0000256" key="6">
    <source>
        <dbReference type="ARBA" id="ARBA00022840"/>
    </source>
</evidence>
<keyword evidence="1 8" id="KW-0639">Primosome</keyword>
<dbReference type="OrthoDB" id="3177118at2"/>
<evidence type="ECO:0000256" key="3">
    <source>
        <dbReference type="ARBA" id="ARBA00022723"/>
    </source>
</evidence>
<dbReference type="STRING" id="471853.Bcav_2046"/>
<dbReference type="InterPro" id="IPR027417">
    <property type="entry name" value="P-loop_NTPase"/>
</dbReference>
<keyword evidence="11" id="KW-1185">Reference proteome</keyword>
<sequence>MTDERVVAVVVDVPLPHLDRPFDYTVPAELADDVAPGVRVKVPFAGRERDAWVVADGSAAAEAGGDGAGNGRRLAPIRRVTSAVPVLTPAVLALARDVADRYAGTLTDVLRFAVPSRHARTEQSVLGGTAVPDAAAGAPRATDDDVEAWAGTVGGRALLRRLGAGEAPRAAWSVPGGPDRARAGIAAAVAATRASGRGAIVVAGDAREAGRLADALEARLAEPVARLLASTGPAARYRAYLRVLLGECRVVVGTRSAAWAPVADLGLLAVWDDGDDLLIEQRAPYPHAAEVLAMRADAESAGMLIASFGRSTWAQHRLSTGWAVELRADRATVRRRVPRVEAPGEADLAREGPGALARIPTPAWRLVRETLDAGPVLVQVPRAGYVPALVCATCRAAARCQACAGPLRLVRSGPPSCGVCGRVQADWRCPACSQTRLRAVRIGSDRTAEELGRAFPQVPVVVSGQAAGVTDAVDAKPRLVIATPGAEPEAEHGYAGALLLDAAATTALPALDAGEEALRRWFAAAALVRSADDGGRVMLLGGPPAALAQTLVRWDPATFAERELEERRELAFPPAARLVAISGPAPAVADVLREAHLPPSADVLGPVPTGGDDDEVRALARAPLEDGLALTRAVRAALGVRSAHKRAGAVRVQADPRWLV</sequence>
<dbReference type="Gene3D" id="3.40.1440.60">
    <property type="entry name" value="PriA, 3(prime) DNA-binding domain"/>
    <property type="match status" value="1"/>
</dbReference>
<dbReference type="AlphaFoldDB" id="C5C695"/>
<evidence type="ECO:0000256" key="8">
    <source>
        <dbReference type="HAMAP-Rule" id="MF_00983"/>
    </source>
</evidence>
<evidence type="ECO:0000256" key="5">
    <source>
        <dbReference type="ARBA" id="ARBA00022833"/>
    </source>
</evidence>
<comment type="subunit">
    <text evidence="8">Component of the replication restart primosome.</text>
</comment>
<dbReference type="GO" id="GO:0006269">
    <property type="term" value="P:DNA replication, synthesis of primer"/>
    <property type="evidence" value="ECO:0007669"/>
    <property type="project" value="UniProtKB-KW"/>
</dbReference>
<feature type="binding site" evidence="8">
    <location>
        <position position="429"/>
    </location>
    <ligand>
        <name>Zn(2+)</name>
        <dbReference type="ChEBI" id="CHEBI:29105"/>
        <label>1</label>
    </ligand>
</feature>
<comment type="function">
    <text evidence="8">Initiates the restart of stalled replication forks, which reloads the replicative helicase on sites other than the origin of replication. Recognizes and binds to abandoned replication forks and remodels them to uncover a helicase loading site. Promotes assembly of the primosome at these replication forks.</text>
</comment>
<dbReference type="GO" id="GO:0043138">
    <property type="term" value="F:3'-5' DNA helicase activity"/>
    <property type="evidence" value="ECO:0007669"/>
    <property type="project" value="TreeGrafter"/>
</dbReference>
<keyword evidence="6 8" id="KW-0067">ATP-binding</keyword>
<evidence type="ECO:0000256" key="1">
    <source>
        <dbReference type="ARBA" id="ARBA00022515"/>
    </source>
</evidence>
<keyword evidence="2 8" id="KW-0235">DNA replication</keyword>
<keyword evidence="4 8" id="KW-0547">Nucleotide-binding</keyword>
<feature type="binding site" evidence="8">
    <location>
        <position position="403"/>
    </location>
    <ligand>
        <name>Zn(2+)</name>
        <dbReference type="ChEBI" id="CHEBI:29105"/>
        <label>2</label>
    </ligand>
</feature>
<dbReference type="eggNOG" id="COG1198">
    <property type="taxonomic scope" value="Bacteria"/>
</dbReference>
<evidence type="ECO:0000259" key="9">
    <source>
        <dbReference type="Pfam" id="PF17764"/>
    </source>
</evidence>
<comment type="similarity">
    <text evidence="8">Belongs to the helicase family. PriA subfamily.</text>
</comment>
<evidence type="ECO:0000256" key="7">
    <source>
        <dbReference type="ARBA" id="ARBA00023125"/>
    </source>
</evidence>
<gene>
    <name evidence="8" type="primary">priA</name>
    <name evidence="10" type="ordered locus">Bcav_2046</name>
</gene>
<dbReference type="GO" id="GO:0006302">
    <property type="term" value="P:double-strand break repair"/>
    <property type="evidence" value="ECO:0007669"/>
    <property type="project" value="InterPro"/>
</dbReference>
<keyword evidence="5 8" id="KW-0862">Zinc</keyword>
<dbReference type="GO" id="GO:0006270">
    <property type="term" value="P:DNA replication initiation"/>
    <property type="evidence" value="ECO:0007669"/>
    <property type="project" value="TreeGrafter"/>
</dbReference>
<dbReference type="GO" id="GO:0005524">
    <property type="term" value="F:ATP binding"/>
    <property type="evidence" value="ECO:0007669"/>
    <property type="project" value="UniProtKB-UniRule"/>
</dbReference>
<dbReference type="GO" id="GO:0003677">
    <property type="term" value="F:DNA binding"/>
    <property type="evidence" value="ECO:0007669"/>
    <property type="project" value="UniProtKB-UniRule"/>
</dbReference>
<feature type="binding site" evidence="8">
    <location>
        <position position="391"/>
    </location>
    <ligand>
        <name>Zn(2+)</name>
        <dbReference type="ChEBI" id="CHEBI:29105"/>
        <label>1</label>
    </ligand>
</feature>
<comment type="caution">
    <text evidence="8">As this protein does not have any detectable helicase domains, it probably does not have helicase activity.</text>
</comment>
<comment type="cofactor">
    <cofactor evidence="8">
        <name>Zn(2+)</name>
        <dbReference type="ChEBI" id="CHEBI:29105"/>
    </cofactor>
    <text evidence="8">Binds 2 zinc ions per subunit.</text>
</comment>
<dbReference type="HOGENOM" id="CLU_015485_1_0_11"/>
<dbReference type="Pfam" id="PF17764">
    <property type="entry name" value="PriA_3primeBD"/>
    <property type="match status" value="1"/>
</dbReference>
<dbReference type="GO" id="GO:0008270">
    <property type="term" value="F:zinc ion binding"/>
    <property type="evidence" value="ECO:0007669"/>
    <property type="project" value="UniProtKB-UniRule"/>
</dbReference>
<accession>C5C695</accession>
<evidence type="ECO:0000256" key="2">
    <source>
        <dbReference type="ARBA" id="ARBA00022705"/>
    </source>
</evidence>
<keyword evidence="7 8" id="KW-0238">DNA-binding</keyword>
<feature type="domain" description="Primosomal protein N' 3' DNA-binding" evidence="9">
    <location>
        <begin position="9"/>
        <end position="115"/>
    </location>
</feature>
<dbReference type="GO" id="GO:1990077">
    <property type="term" value="C:primosome complex"/>
    <property type="evidence" value="ECO:0007669"/>
    <property type="project" value="UniProtKB-UniRule"/>
</dbReference>
<dbReference type="HAMAP" id="MF_00983">
    <property type="entry name" value="PriA"/>
    <property type="match status" value="1"/>
</dbReference>
<dbReference type="InterPro" id="IPR041222">
    <property type="entry name" value="PriA_3primeBD"/>
</dbReference>
<feature type="binding site" evidence="8">
    <location>
        <position position="417"/>
    </location>
    <ligand>
        <name>Zn(2+)</name>
        <dbReference type="ChEBI" id="CHEBI:29105"/>
        <label>2</label>
    </ligand>
</feature>
<keyword evidence="3 8" id="KW-0479">Metal-binding</keyword>
<feature type="binding site" evidence="8">
    <location>
        <position position="420"/>
    </location>
    <ligand>
        <name>Zn(2+)</name>
        <dbReference type="ChEBI" id="CHEBI:29105"/>
        <label>2</label>
    </ligand>
</feature>
<dbReference type="GO" id="GO:0006310">
    <property type="term" value="P:DNA recombination"/>
    <property type="evidence" value="ECO:0007669"/>
    <property type="project" value="InterPro"/>
</dbReference>
<dbReference type="InterPro" id="IPR005259">
    <property type="entry name" value="PriA"/>
</dbReference>
<protein>
    <recommendedName>
        <fullName evidence="8">Probable replication restart protein PriA</fullName>
    </recommendedName>
    <alternativeName>
        <fullName evidence="8">Putative ATP-dependent DNA helicase PriA</fullName>
    </alternativeName>
</protein>
<dbReference type="KEGG" id="bcv:Bcav_2046"/>
<feature type="binding site" evidence="8">
    <location>
        <position position="394"/>
    </location>
    <ligand>
        <name>Zn(2+)</name>
        <dbReference type="ChEBI" id="CHEBI:29105"/>
        <label>1</label>
    </ligand>
</feature>
<reference evidence="10 11" key="1">
    <citation type="journal article" date="2009" name="Stand. Genomic Sci.">
        <title>Complete genome sequence of Beutenbergia cavernae type strain (HKI 0122).</title>
        <authorList>
            <person name="Land M."/>
            <person name="Pukall R."/>
            <person name="Abt B."/>
            <person name="Goker M."/>
            <person name="Rohde M."/>
            <person name="Glavina Del Rio T."/>
            <person name="Tice H."/>
            <person name="Copeland A."/>
            <person name="Cheng J.F."/>
            <person name="Lucas S."/>
            <person name="Chen F."/>
            <person name="Nolan M."/>
            <person name="Bruce D."/>
            <person name="Goodwin L."/>
            <person name="Pitluck S."/>
            <person name="Ivanova N."/>
            <person name="Mavromatis K."/>
            <person name="Ovchinnikova G."/>
            <person name="Pati A."/>
            <person name="Chen A."/>
            <person name="Palaniappan K."/>
            <person name="Hauser L."/>
            <person name="Chang Y.J."/>
            <person name="Jefferies C.C."/>
            <person name="Saunders E."/>
            <person name="Brettin T."/>
            <person name="Detter J.C."/>
            <person name="Han C."/>
            <person name="Chain P."/>
            <person name="Bristow J."/>
            <person name="Eisen J.A."/>
            <person name="Markowitz V."/>
            <person name="Hugenholtz P."/>
            <person name="Kyrpides N.C."/>
            <person name="Klenk H.P."/>
            <person name="Lapidus A."/>
        </authorList>
    </citation>
    <scope>NUCLEOTIDE SEQUENCE [LARGE SCALE GENOMIC DNA]</scope>
    <source>
        <strain evidence="11">ATCC BAA-8 / DSM 12333 / NBRC 16432</strain>
    </source>
</reference>
<evidence type="ECO:0000313" key="10">
    <source>
        <dbReference type="EMBL" id="ACQ80301.1"/>
    </source>
</evidence>
<feature type="binding site" evidence="8">
    <location>
        <position position="432"/>
    </location>
    <ligand>
        <name>Zn(2+)</name>
        <dbReference type="ChEBI" id="CHEBI:29105"/>
        <label>1</label>
    </ligand>
</feature>
<dbReference type="InterPro" id="IPR042115">
    <property type="entry name" value="PriA_3primeBD_sf"/>
</dbReference>
<organism evidence="10 11">
    <name type="scientific">Beutenbergia cavernae (strain ATCC BAA-8 / DSM 12333 / CCUG 43141 / JCM 11478 / NBRC 16432 / NCIMB 13614 / HKI 0122)</name>
    <dbReference type="NCBI Taxonomy" id="471853"/>
    <lineage>
        <taxon>Bacteria</taxon>
        <taxon>Bacillati</taxon>
        <taxon>Actinomycetota</taxon>
        <taxon>Actinomycetes</taxon>
        <taxon>Micrococcales</taxon>
        <taxon>Beutenbergiaceae</taxon>
        <taxon>Beutenbergia</taxon>
    </lineage>
</organism>
<dbReference type="PANTHER" id="PTHR30580:SF0">
    <property type="entry name" value="PRIMOSOMAL PROTEIN N"/>
    <property type="match status" value="1"/>
</dbReference>
<dbReference type="RefSeq" id="WP_015882541.1">
    <property type="nucleotide sequence ID" value="NC_012669.1"/>
</dbReference>
<proteinExistence type="inferred from homology"/>
<dbReference type="EMBL" id="CP001618">
    <property type="protein sequence ID" value="ACQ80301.1"/>
    <property type="molecule type" value="Genomic_DNA"/>
</dbReference>
<feature type="binding site" evidence="8">
    <location>
        <position position="400"/>
    </location>
    <ligand>
        <name>Zn(2+)</name>
        <dbReference type="ChEBI" id="CHEBI:29105"/>
        <label>2</label>
    </ligand>
</feature>
<name>C5C695_BEUC1</name>
<dbReference type="Proteomes" id="UP000007962">
    <property type="component" value="Chromosome"/>
</dbReference>
<evidence type="ECO:0000256" key="4">
    <source>
        <dbReference type="ARBA" id="ARBA00022741"/>
    </source>
</evidence>
<evidence type="ECO:0000313" key="11">
    <source>
        <dbReference type="Proteomes" id="UP000007962"/>
    </source>
</evidence>
<dbReference type="PANTHER" id="PTHR30580">
    <property type="entry name" value="PRIMOSOMAL PROTEIN N"/>
    <property type="match status" value="1"/>
</dbReference>
<dbReference type="Gene3D" id="3.40.50.300">
    <property type="entry name" value="P-loop containing nucleotide triphosphate hydrolases"/>
    <property type="match status" value="1"/>
</dbReference>